<reference evidence="1" key="1">
    <citation type="submission" date="2023-06" db="EMBL/GenBank/DDBJ databases">
        <authorList>
            <person name="Noh H."/>
        </authorList>
    </citation>
    <scope>NUCLEOTIDE SEQUENCE</scope>
    <source>
        <strain evidence="1">DUCC20226</strain>
    </source>
</reference>
<name>A0AAD9W8S0_PHOAM</name>
<gene>
    <name evidence="1" type="ORF">N8I77_002080</name>
</gene>
<proteinExistence type="predicted"/>
<dbReference type="AlphaFoldDB" id="A0AAD9W8S0"/>
<protein>
    <submittedName>
        <fullName evidence="1">Uncharacterized protein</fullName>
    </submittedName>
</protein>
<evidence type="ECO:0000313" key="1">
    <source>
        <dbReference type="EMBL" id="KAK2615317.1"/>
    </source>
</evidence>
<comment type="caution">
    <text evidence="1">The sequence shown here is derived from an EMBL/GenBank/DDBJ whole genome shotgun (WGS) entry which is preliminary data.</text>
</comment>
<dbReference type="Proteomes" id="UP001265746">
    <property type="component" value="Unassembled WGS sequence"/>
</dbReference>
<sequence>MLVVRPVEHTDVTECVKIRIDSLGSLAIGRLPEYPGFAEDQEATIHRDIDHSPHVHHLKAVDPENELEIIAYAKWEVYKNGRPDLWKLSQPMQKPAKAVDRFGPLREVAHNYFCTRNGEMGKHPHLHNMRFTSLAFTVAAMLALGSAAPARNGPSKAQIQDDLQAIADVEGTDVDPNLPNGTILVDNGQGRCVASSGKAVCSGISG</sequence>
<organism evidence="1 2">
    <name type="scientific">Phomopsis amygdali</name>
    <name type="common">Fusicoccum amygdali</name>
    <dbReference type="NCBI Taxonomy" id="1214568"/>
    <lineage>
        <taxon>Eukaryota</taxon>
        <taxon>Fungi</taxon>
        <taxon>Dikarya</taxon>
        <taxon>Ascomycota</taxon>
        <taxon>Pezizomycotina</taxon>
        <taxon>Sordariomycetes</taxon>
        <taxon>Sordariomycetidae</taxon>
        <taxon>Diaporthales</taxon>
        <taxon>Diaporthaceae</taxon>
        <taxon>Diaporthe</taxon>
    </lineage>
</organism>
<keyword evidence="2" id="KW-1185">Reference proteome</keyword>
<dbReference type="EMBL" id="JAUJFL010000001">
    <property type="protein sequence ID" value="KAK2615317.1"/>
    <property type="molecule type" value="Genomic_DNA"/>
</dbReference>
<accession>A0AAD9W8S0</accession>
<evidence type="ECO:0000313" key="2">
    <source>
        <dbReference type="Proteomes" id="UP001265746"/>
    </source>
</evidence>